<proteinExistence type="predicted"/>
<reference evidence="1" key="1">
    <citation type="journal article" date="2014" name="Front. Microbiol.">
        <title>High frequency of phylogenetically diverse reductive dehalogenase-homologous genes in deep subseafloor sedimentary metagenomes.</title>
        <authorList>
            <person name="Kawai M."/>
            <person name="Futagami T."/>
            <person name="Toyoda A."/>
            <person name="Takaki Y."/>
            <person name="Nishi S."/>
            <person name="Hori S."/>
            <person name="Arai W."/>
            <person name="Tsubouchi T."/>
            <person name="Morono Y."/>
            <person name="Uchiyama I."/>
            <person name="Ito T."/>
            <person name="Fujiyama A."/>
            <person name="Inagaki F."/>
            <person name="Takami H."/>
        </authorList>
    </citation>
    <scope>NUCLEOTIDE SEQUENCE</scope>
    <source>
        <strain evidence="1">Expedition CK06-06</strain>
    </source>
</reference>
<evidence type="ECO:0000313" key="1">
    <source>
        <dbReference type="EMBL" id="GAJ07232.1"/>
    </source>
</evidence>
<comment type="caution">
    <text evidence="1">The sequence shown here is derived from an EMBL/GenBank/DDBJ whole genome shotgun (WGS) entry which is preliminary data.</text>
</comment>
<organism evidence="1">
    <name type="scientific">marine sediment metagenome</name>
    <dbReference type="NCBI Taxonomy" id="412755"/>
    <lineage>
        <taxon>unclassified sequences</taxon>
        <taxon>metagenomes</taxon>
        <taxon>ecological metagenomes</taxon>
    </lineage>
</organism>
<name>X1UUC8_9ZZZZ</name>
<dbReference type="AlphaFoldDB" id="X1UUC8"/>
<dbReference type="EMBL" id="BARW01027919">
    <property type="protein sequence ID" value="GAJ07232.1"/>
    <property type="molecule type" value="Genomic_DNA"/>
</dbReference>
<protein>
    <submittedName>
        <fullName evidence="1">Uncharacterized protein</fullName>
    </submittedName>
</protein>
<feature type="non-terminal residue" evidence="1">
    <location>
        <position position="1"/>
    </location>
</feature>
<gene>
    <name evidence="1" type="ORF">S12H4_45192</name>
</gene>
<accession>X1UUC8</accession>
<sequence>TRLILANPVLSSIAAIVTAGAIISNYIDEEEGLDNYTGFLTAGIGGNDPNYWSGDVNNSGYFNIGQNLATVMNWYTNASTLEAQEAAEAEYIRNYWGAKKAQEYLDNMDEAEKEAYRQYKETGSFNF</sequence>